<sequence length="245" mass="25554">MEQSRKKFLKNFFIGAATVPAILEACKKADVTETSSTGSGSGSGSCTVSPTETAGPFPTITPSSLARSDIRDDRTGVAMSIALTIKNINNSCAALAGAIVDIWHCDKDGNYSEYGGTGMQSTNYTSVHFLRGRQVTDSNGLVSFTSIFPGWYTGRATHIHVHIYNASGRSVLITQIAFPEGSGTAVATVNGSGGVNYGYTKGLSGYTYNASDSVFSDDRTGVEIATVTGSLSAGYALTHTINVSA</sequence>
<protein>
    <submittedName>
        <fullName evidence="3">Intradiol ring-cleavage dioxygenase</fullName>
    </submittedName>
</protein>
<dbReference type="InterPro" id="IPR015889">
    <property type="entry name" value="Intradiol_dOase_core"/>
</dbReference>
<keyword evidence="3" id="KW-0223">Dioxygenase</keyword>
<dbReference type="Pfam" id="PF00775">
    <property type="entry name" value="Dioxygenase_C"/>
    <property type="match status" value="1"/>
</dbReference>
<evidence type="ECO:0000313" key="3">
    <source>
        <dbReference type="EMBL" id="MFD2918701.1"/>
    </source>
</evidence>
<name>A0ABW6A1I1_9BACT</name>
<feature type="domain" description="Intradiol ring-cleavage dioxygenases" evidence="2">
    <location>
        <begin position="72"/>
        <end position="179"/>
    </location>
</feature>
<comment type="caution">
    <text evidence="3">The sequence shown here is derived from an EMBL/GenBank/DDBJ whole genome shotgun (WGS) entry which is preliminary data.</text>
</comment>
<dbReference type="PANTHER" id="PTHR34315:SF1">
    <property type="entry name" value="INTRADIOL RING-CLEAVAGE DIOXYGENASES DOMAIN-CONTAINING PROTEIN-RELATED"/>
    <property type="match status" value="1"/>
</dbReference>
<evidence type="ECO:0000313" key="4">
    <source>
        <dbReference type="Proteomes" id="UP001597511"/>
    </source>
</evidence>
<feature type="compositionally biased region" description="Low complexity" evidence="1">
    <location>
        <begin position="33"/>
        <end position="49"/>
    </location>
</feature>
<reference evidence="4" key="1">
    <citation type="journal article" date="2019" name="Int. J. Syst. Evol. Microbiol.">
        <title>The Global Catalogue of Microorganisms (GCM) 10K type strain sequencing project: providing services to taxonomists for standard genome sequencing and annotation.</title>
        <authorList>
            <consortium name="The Broad Institute Genomics Platform"/>
            <consortium name="The Broad Institute Genome Sequencing Center for Infectious Disease"/>
            <person name="Wu L."/>
            <person name="Ma J."/>
        </authorList>
    </citation>
    <scope>NUCLEOTIDE SEQUENCE [LARGE SCALE GENOMIC DNA]</scope>
    <source>
        <strain evidence="4">KCTC 23299</strain>
    </source>
</reference>
<dbReference type="Proteomes" id="UP001597511">
    <property type="component" value="Unassembled WGS sequence"/>
</dbReference>
<keyword evidence="4" id="KW-1185">Reference proteome</keyword>
<dbReference type="InterPro" id="IPR000627">
    <property type="entry name" value="Intradiol_dOase_C"/>
</dbReference>
<evidence type="ECO:0000259" key="2">
    <source>
        <dbReference type="Pfam" id="PF00775"/>
    </source>
</evidence>
<dbReference type="PANTHER" id="PTHR34315">
    <property type="match status" value="1"/>
</dbReference>
<organism evidence="3 4">
    <name type="scientific">Terrimonas rubra</name>
    <dbReference type="NCBI Taxonomy" id="1035890"/>
    <lineage>
        <taxon>Bacteria</taxon>
        <taxon>Pseudomonadati</taxon>
        <taxon>Bacteroidota</taxon>
        <taxon>Chitinophagia</taxon>
        <taxon>Chitinophagales</taxon>
        <taxon>Chitinophagaceae</taxon>
        <taxon>Terrimonas</taxon>
    </lineage>
</organism>
<keyword evidence="3" id="KW-0560">Oxidoreductase</keyword>
<dbReference type="SUPFAM" id="SSF49482">
    <property type="entry name" value="Aromatic compound dioxygenase"/>
    <property type="match status" value="1"/>
</dbReference>
<dbReference type="EMBL" id="JBHUOZ010000001">
    <property type="protein sequence ID" value="MFD2918701.1"/>
    <property type="molecule type" value="Genomic_DNA"/>
</dbReference>
<proteinExistence type="predicted"/>
<dbReference type="RefSeq" id="WP_386095150.1">
    <property type="nucleotide sequence ID" value="NZ_JBHUOZ010000001.1"/>
</dbReference>
<accession>A0ABW6A1I1</accession>
<feature type="region of interest" description="Disordered" evidence="1">
    <location>
        <begin position="33"/>
        <end position="65"/>
    </location>
</feature>
<dbReference type="GO" id="GO:0051213">
    <property type="term" value="F:dioxygenase activity"/>
    <property type="evidence" value="ECO:0007669"/>
    <property type="project" value="UniProtKB-KW"/>
</dbReference>
<evidence type="ECO:0000256" key="1">
    <source>
        <dbReference type="SAM" id="MobiDB-lite"/>
    </source>
</evidence>
<gene>
    <name evidence="3" type="ORF">ACFS6H_03195</name>
</gene>
<dbReference type="Gene3D" id="2.60.130.10">
    <property type="entry name" value="Aromatic compound dioxygenase"/>
    <property type="match status" value="1"/>
</dbReference>